<dbReference type="GeneID" id="70234769"/>
<evidence type="ECO:0000313" key="3">
    <source>
        <dbReference type="Proteomes" id="UP000769157"/>
    </source>
</evidence>
<dbReference type="Proteomes" id="UP000769157">
    <property type="component" value="Unassembled WGS sequence"/>
</dbReference>
<keyword evidence="3" id="KW-1185">Reference proteome</keyword>
<reference evidence="2" key="2">
    <citation type="submission" date="2021-01" db="EMBL/GenBank/DDBJ databases">
        <authorList>
            <person name="Schikora-Tamarit M.A."/>
        </authorList>
    </citation>
    <scope>NUCLEOTIDE SEQUENCE</scope>
    <source>
        <strain evidence="2">CBS6075</strain>
    </source>
</reference>
<dbReference type="GO" id="GO:0042254">
    <property type="term" value="P:ribosome biogenesis"/>
    <property type="evidence" value="ECO:0007669"/>
    <property type="project" value="TreeGrafter"/>
</dbReference>
<dbReference type="RefSeq" id="XP_046061965.1">
    <property type="nucleotide sequence ID" value="XM_046203712.1"/>
</dbReference>
<reference evidence="2" key="1">
    <citation type="journal article" date="2021" name="Open Biol.">
        <title>Shared evolutionary footprints suggest mitochondrial oxidative damage underlies multiple complex I losses in fungi.</title>
        <authorList>
            <person name="Schikora-Tamarit M.A."/>
            <person name="Marcet-Houben M."/>
            <person name="Nosek J."/>
            <person name="Gabaldon T."/>
        </authorList>
    </citation>
    <scope>NUCLEOTIDE SEQUENCE</scope>
    <source>
        <strain evidence="2">CBS6075</strain>
    </source>
</reference>
<dbReference type="OrthoDB" id="160374at2759"/>
<dbReference type="EMBL" id="JAEUBE010000183">
    <property type="protein sequence ID" value="KAH3667153.1"/>
    <property type="molecule type" value="Genomic_DNA"/>
</dbReference>
<dbReference type="InterPro" id="IPR018849">
    <property type="entry name" value="Urb2/Npa2_C"/>
</dbReference>
<organism evidence="2 3">
    <name type="scientific">Ogataea philodendri</name>
    <dbReference type="NCBI Taxonomy" id="1378263"/>
    <lineage>
        <taxon>Eukaryota</taxon>
        <taxon>Fungi</taxon>
        <taxon>Dikarya</taxon>
        <taxon>Ascomycota</taxon>
        <taxon>Saccharomycotina</taxon>
        <taxon>Pichiomycetes</taxon>
        <taxon>Pichiales</taxon>
        <taxon>Pichiaceae</taxon>
        <taxon>Ogataea</taxon>
    </lineage>
</organism>
<gene>
    <name evidence="2" type="ORF">OGAPHI_002802</name>
</gene>
<dbReference type="InterPro" id="IPR052609">
    <property type="entry name" value="Ribosome_Biogenesis_Reg"/>
</dbReference>
<feature type="domain" description="Nucleolar 27S pre-rRNA processing Urb2/Npa2 C-terminal" evidence="1">
    <location>
        <begin position="866"/>
        <end position="1069"/>
    </location>
</feature>
<evidence type="ECO:0000259" key="1">
    <source>
        <dbReference type="Pfam" id="PF10441"/>
    </source>
</evidence>
<dbReference type="PANTHER" id="PTHR15682">
    <property type="entry name" value="UNHEALTHY RIBOSOME BIOGENESIS PROTEIN 2 HOMOLOG"/>
    <property type="match status" value="1"/>
</dbReference>
<sequence>MSWVDIRSTEGITRFLRNQKTPIPEIFQASKQLIVHDEPIVLPNKERFIFELVCDRLSHTKSKEYRHSKEIWDLFILLWTRLDRETRVKYVTKIRFNDLVESMLQETDFDSDSEFLNVFVQSVDLVLDDKRLTFSSETNVELVSQLLQLAATAGQSSCIQLAYRLFKSANTSTLHYNKKNVAYFCSECLPNVLVLIRAGKETALLEKMLREVLLRKEALNDLKENVGYFCNSAATKQIDDVAVIDFFQRIIGKLAVKDIEELFGEVVSKFPGTKIELLKRVVGLNKVLSTSFLSNLVDSSSLNLEVLQLAISKNVDVGLLYSDRIFELAKTQDDNKRFELMSALLDVYVRSREVETFFELWSANCIENTTFVSDRFVTAVSEIIPGLSQKQIINLVKKYVESKNFVLLTSIAEGLLLGVTGIGQTSITRMLQQTADEMKPEFLKVLEKPQESHHYWKLATLMQMIYNTDVPTKKTYKIEDFFFSRLRSFESRLQSADETFVKQFMSFYRKSDIQFKRTIFTRWFVLMNVILDQSQLRKLVEEYFGNETDEITVLANGVLHEQSNLMKEVIDYLISDLSSKKPTLSRYIQTIPAFCYTRSQREQMLNLLVGAELESKFVCILALLEQPTLKSKVETDISTLIKLVEESSCPEALEVADKVFDTHLRQSSKFITESEQTLRSGKAFKTALCLLRSERRLDKLNDELYDSLLDKCVNDVSKDNKLLDVLIELKSWKVQQDPKIKKTISKIGNNCDPETAQKLFNLICQLGKTYAPEYVLPLFSSLPHLELLMDSLKTYLKNFEAEELASIWLWVLDTDEKDETVSYLLCVLLQIQSSENQYAQKLTIASLSTLLDLQLSVETAIQVGLVLKQLISGSSWMLTQYSVEQVVVFINKISQHLLETEQLTDAQTTLYLQNCQVLSNLVLFQRFRFSNRQHLLIHSFVGLLECLFKHNLGTAAATGFERLVSNLCEISASSVSNSESESSLTSTVSFMKHQLRKFVPLLILNYVKFYLSYQMDPAIKDVLENSMFMVFDLLTLNELNFINMSLDSQSRIVYRSLYDDYKKFGKWREE</sequence>
<dbReference type="Pfam" id="PF10441">
    <property type="entry name" value="Urb2"/>
    <property type="match status" value="1"/>
</dbReference>
<accession>A0A9P8P7V0</accession>
<dbReference type="PANTHER" id="PTHR15682:SF2">
    <property type="entry name" value="UNHEALTHY RIBOSOME BIOGENESIS PROTEIN 2 HOMOLOG"/>
    <property type="match status" value="1"/>
</dbReference>
<protein>
    <recommendedName>
        <fullName evidence="1">Nucleolar 27S pre-rRNA processing Urb2/Npa2 C-terminal domain-containing protein</fullName>
    </recommendedName>
</protein>
<dbReference type="GO" id="GO:0005730">
    <property type="term" value="C:nucleolus"/>
    <property type="evidence" value="ECO:0007669"/>
    <property type="project" value="TreeGrafter"/>
</dbReference>
<name>A0A9P8P7V0_9ASCO</name>
<proteinExistence type="predicted"/>
<comment type="caution">
    <text evidence="2">The sequence shown here is derived from an EMBL/GenBank/DDBJ whole genome shotgun (WGS) entry which is preliminary data.</text>
</comment>
<evidence type="ECO:0000313" key="2">
    <source>
        <dbReference type="EMBL" id="KAH3667153.1"/>
    </source>
</evidence>
<dbReference type="AlphaFoldDB" id="A0A9P8P7V0"/>